<dbReference type="PROSITE" id="PS51318">
    <property type="entry name" value="TAT"/>
    <property type="match status" value="1"/>
</dbReference>
<dbReference type="Proteomes" id="UP000198882">
    <property type="component" value="Unassembled WGS sequence"/>
</dbReference>
<proteinExistence type="predicted"/>
<accession>A0A1G8UU56</accession>
<feature type="domain" description="Pyrrolo-quinoline quinone repeat" evidence="1">
    <location>
        <begin position="114"/>
        <end position="226"/>
    </location>
</feature>
<dbReference type="InterPro" id="IPR006311">
    <property type="entry name" value="TAT_signal"/>
</dbReference>
<dbReference type="InterPro" id="IPR018391">
    <property type="entry name" value="PQQ_b-propeller_rpt"/>
</dbReference>
<protein>
    <submittedName>
        <fullName evidence="2">Outer membrane protein assembly factor BamB, contains PQQ-like beta-propeller repeat</fullName>
    </submittedName>
</protein>
<dbReference type="EMBL" id="FNFE01000001">
    <property type="protein sequence ID" value="SDJ57392.1"/>
    <property type="molecule type" value="Genomic_DNA"/>
</dbReference>
<dbReference type="STRING" id="1095776.SAMN04515672_1037"/>
<organism evidence="2 3">
    <name type="scientific">Natronorubrum texcoconense</name>
    <dbReference type="NCBI Taxonomy" id="1095776"/>
    <lineage>
        <taxon>Archaea</taxon>
        <taxon>Methanobacteriati</taxon>
        <taxon>Methanobacteriota</taxon>
        <taxon>Stenosarchaea group</taxon>
        <taxon>Halobacteria</taxon>
        <taxon>Halobacteriales</taxon>
        <taxon>Natrialbaceae</taxon>
        <taxon>Natronorubrum</taxon>
    </lineage>
</organism>
<keyword evidence="3" id="KW-1185">Reference proteome</keyword>
<dbReference type="Pfam" id="PF13360">
    <property type="entry name" value="PQQ_2"/>
    <property type="match status" value="2"/>
</dbReference>
<dbReference type="PANTHER" id="PTHR34512">
    <property type="entry name" value="CELL SURFACE PROTEIN"/>
    <property type="match status" value="1"/>
</dbReference>
<dbReference type="RefSeq" id="WP_090303497.1">
    <property type="nucleotide sequence ID" value="NZ_FNFE01000001.1"/>
</dbReference>
<reference evidence="3" key="1">
    <citation type="submission" date="2016-10" db="EMBL/GenBank/DDBJ databases">
        <authorList>
            <person name="Varghese N."/>
            <person name="Submissions S."/>
        </authorList>
    </citation>
    <scope>NUCLEOTIDE SEQUENCE [LARGE SCALE GENOMIC DNA]</scope>
    <source>
        <strain evidence="3">B4,CECT 8067,JCM 17497</strain>
    </source>
</reference>
<evidence type="ECO:0000259" key="1">
    <source>
        <dbReference type="Pfam" id="PF13360"/>
    </source>
</evidence>
<dbReference type="Gene3D" id="2.130.10.10">
    <property type="entry name" value="YVTN repeat-like/Quinoprotein amine dehydrogenase"/>
    <property type="match status" value="1"/>
</dbReference>
<feature type="domain" description="Pyrrolo-quinoline quinone repeat" evidence="1">
    <location>
        <begin position="307"/>
        <end position="420"/>
    </location>
</feature>
<sequence>MQRPNNSSVSETDRDRAAGFSRRRLLAASGAAAATGLAGCVDLPTSLGNRLEGTEDVSLFHGGLRRLGYYPDETVPESVTVNWEFPLNYVEHTAAKSSPVPTPDGETILFAGDTGWVYGYTPGGELRWSTRTGATDLGFHGSAAVVGDTAYIGGYDGDLYALDIEGGEIVWRTRSADLDDALAIGSSPAYHDGSLYVVSEYGSPSTGTLWEIDPNTGEPTWKDDRMWGQPHPSPTIDLETGRILAGSNDGVLYCWEYPSLEFAWEFQAEADGEEREDGAFRAGAEIKGTLAAHDGYGYFGSWDDTFYCLDLEDGSQEWAFEAGRSIMSNPAVDVETDIVYMGSDDGFVYALDAASGEEIWSTDVDGRVIGALTITAETVLVGSYDSHLYALDKETGDRNWRVENRGRVTSAPVPVDGRIYYAERAVVSTDDENEETTEVPGHAYCLVGDE</sequence>
<dbReference type="InterPro" id="IPR002372">
    <property type="entry name" value="PQQ_rpt_dom"/>
</dbReference>
<dbReference type="SMART" id="SM00564">
    <property type="entry name" value="PQQ"/>
    <property type="match status" value="6"/>
</dbReference>
<dbReference type="InterPro" id="IPR015943">
    <property type="entry name" value="WD40/YVTN_repeat-like_dom_sf"/>
</dbReference>
<dbReference type="SUPFAM" id="SSF50998">
    <property type="entry name" value="Quinoprotein alcohol dehydrogenase-like"/>
    <property type="match status" value="2"/>
</dbReference>
<name>A0A1G8UU56_9EURY</name>
<dbReference type="OrthoDB" id="145878at2157"/>
<dbReference type="PANTHER" id="PTHR34512:SF30">
    <property type="entry name" value="OUTER MEMBRANE PROTEIN ASSEMBLY FACTOR BAMB"/>
    <property type="match status" value="1"/>
</dbReference>
<evidence type="ECO:0000313" key="2">
    <source>
        <dbReference type="EMBL" id="SDJ57392.1"/>
    </source>
</evidence>
<evidence type="ECO:0000313" key="3">
    <source>
        <dbReference type="Proteomes" id="UP000198882"/>
    </source>
</evidence>
<dbReference type="AlphaFoldDB" id="A0A1G8UU56"/>
<gene>
    <name evidence="2" type="ORF">SAMN04515672_1037</name>
</gene>
<dbReference type="Gene3D" id="2.40.10.480">
    <property type="match status" value="2"/>
</dbReference>
<dbReference type="InterPro" id="IPR011047">
    <property type="entry name" value="Quinoprotein_ADH-like_sf"/>
</dbReference>